<dbReference type="SUPFAM" id="SSF54277">
    <property type="entry name" value="CAD &amp; PB1 domains"/>
    <property type="match status" value="1"/>
</dbReference>
<dbReference type="EMBL" id="BQNB010009774">
    <property type="protein sequence ID" value="GJS68221.1"/>
    <property type="molecule type" value="Genomic_DNA"/>
</dbReference>
<gene>
    <name evidence="2" type="ORF">Tco_0682786</name>
</gene>
<dbReference type="InterPro" id="IPR053198">
    <property type="entry name" value="Gynoecium_Dev_Regulator"/>
</dbReference>
<evidence type="ECO:0000256" key="1">
    <source>
        <dbReference type="SAM" id="MobiDB-lite"/>
    </source>
</evidence>
<name>A0ABQ4XTR7_9ASTR</name>
<comment type="caution">
    <text evidence="2">The sequence shown here is derived from an EMBL/GenBank/DDBJ whole genome shotgun (WGS) entry which is preliminary data.</text>
</comment>
<feature type="region of interest" description="Disordered" evidence="1">
    <location>
        <begin position="237"/>
        <end position="278"/>
    </location>
</feature>
<evidence type="ECO:0000313" key="3">
    <source>
        <dbReference type="Proteomes" id="UP001151760"/>
    </source>
</evidence>
<proteinExistence type="predicted"/>
<dbReference type="PANTHER" id="PTHR31066:SF103">
    <property type="entry name" value="PB1 DOMAIN-CONTAINING PROTEIN"/>
    <property type="match status" value="1"/>
</dbReference>
<feature type="compositionally biased region" description="Low complexity" evidence="1">
    <location>
        <begin position="267"/>
        <end position="278"/>
    </location>
</feature>
<reference evidence="2" key="1">
    <citation type="journal article" date="2022" name="Int. J. Mol. Sci.">
        <title>Draft Genome of Tanacetum Coccineum: Genomic Comparison of Closely Related Tanacetum-Family Plants.</title>
        <authorList>
            <person name="Yamashiro T."/>
            <person name="Shiraishi A."/>
            <person name="Nakayama K."/>
            <person name="Satake H."/>
        </authorList>
    </citation>
    <scope>NUCLEOTIDE SEQUENCE</scope>
</reference>
<sequence length="278" mass="31378">MKKITSMSDGEMILKYQLIPEDLDVLVTVKHDEDVRLMIEECDRHEYLGAPRLRAFLFPANQNVMVNHYGATDHQSLEQRYINSINGIVLHPSSPVHNNIFSISSACSSPKTPPEITTNATNAISGINPEFSTFHSKRSSLTRNHSSPSLCSLGVSNHQKPTVTASSNLNQNYQQAPQPHHFHPHLHPSMYNQPHQSPKPPLKNHSHKAYGPEPFGRTKPTVPEYYYRQQAGINRGPHMYYQRGSPTYDEYYGNSRYERTDSPPSPGVMSSSSIRSAR</sequence>
<protein>
    <submittedName>
        <fullName evidence="2">PB1 domain-containing protein</fullName>
    </submittedName>
</protein>
<organism evidence="2 3">
    <name type="scientific">Tanacetum coccineum</name>
    <dbReference type="NCBI Taxonomy" id="301880"/>
    <lineage>
        <taxon>Eukaryota</taxon>
        <taxon>Viridiplantae</taxon>
        <taxon>Streptophyta</taxon>
        <taxon>Embryophyta</taxon>
        <taxon>Tracheophyta</taxon>
        <taxon>Spermatophyta</taxon>
        <taxon>Magnoliopsida</taxon>
        <taxon>eudicotyledons</taxon>
        <taxon>Gunneridae</taxon>
        <taxon>Pentapetalae</taxon>
        <taxon>asterids</taxon>
        <taxon>campanulids</taxon>
        <taxon>Asterales</taxon>
        <taxon>Asteraceae</taxon>
        <taxon>Asteroideae</taxon>
        <taxon>Anthemideae</taxon>
        <taxon>Anthemidinae</taxon>
        <taxon>Tanacetum</taxon>
    </lineage>
</organism>
<feature type="region of interest" description="Disordered" evidence="1">
    <location>
        <begin position="175"/>
        <end position="220"/>
    </location>
</feature>
<keyword evidence="3" id="KW-1185">Reference proteome</keyword>
<reference evidence="2" key="2">
    <citation type="submission" date="2022-01" db="EMBL/GenBank/DDBJ databases">
        <authorList>
            <person name="Yamashiro T."/>
            <person name="Shiraishi A."/>
            <person name="Satake H."/>
            <person name="Nakayama K."/>
        </authorList>
    </citation>
    <scope>NUCLEOTIDE SEQUENCE</scope>
</reference>
<evidence type="ECO:0000313" key="2">
    <source>
        <dbReference type="EMBL" id="GJS68221.1"/>
    </source>
</evidence>
<dbReference type="PANTHER" id="PTHR31066">
    <property type="entry name" value="OS05G0427100 PROTEIN-RELATED"/>
    <property type="match status" value="1"/>
</dbReference>
<dbReference type="Proteomes" id="UP001151760">
    <property type="component" value="Unassembled WGS sequence"/>
</dbReference>
<accession>A0ABQ4XTR7</accession>